<feature type="region of interest" description="Disordered" evidence="2">
    <location>
        <begin position="1012"/>
        <end position="1102"/>
    </location>
</feature>
<evidence type="ECO:0000313" key="3">
    <source>
        <dbReference type="EMBL" id="PSK57283.1"/>
    </source>
</evidence>
<feature type="compositionally biased region" description="Low complexity" evidence="2">
    <location>
        <begin position="19"/>
        <end position="29"/>
    </location>
</feature>
<organism evidence="3 4">
    <name type="scientific">Elsinoe australis</name>
    <dbReference type="NCBI Taxonomy" id="40998"/>
    <lineage>
        <taxon>Eukaryota</taxon>
        <taxon>Fungi</taxon>
        <taxon>Dikarya</taxon>
        <taxon>Ascomycota</taxon>
        <taxon>Pezizomycotina</taxon>
        <taxon>Dothideomycetes</taxon>
        <taxon>Dothideomycetidae</taxon>
        <taxon>Myriangiales</taxon>
        <taxon>Elsinoaceae</taxon>
        <taxon>Elsinoe</taxon>
    </lineage>
</organism>
<name>A0A2P8A9Y7_9PEZI</name>
<evidence type="ECO:0000256" key="2">
    <source>
        <dbReference type="SAM" id="MobiDB-lite"/>
    </source>
</evidence>
<feature type="compositionally biased region" description="Low complexity" evidence="2">
    <location>
        <begin position="337"/>
        <end position="352"/>
    </location>
</feature>
<dbReference type="AlphaFoldDB" id="A0A2P8A9Y7"/>
<gene>
    <name evidence="3" type="ORF">B9Z65_425</name>
</gene>
<keyword evidence="4" id="KW-1185">Reference proteome</keyword>
<feature type="coiled-coil region" evidence="1">
    <location>
        <begin position="530"/>
        <end position="557"/>
    </location>
</feature>
<feature type="compositionally biased region" description="Polar residues" evidence="2">
    <location>
        <begin position="143"/>
        <end position="154"/>
    </location>
</feature>
<feature type="region of interest" description="Disordered" evidence="2">
    <location>
        <begin position="1"/>
        <end position="378"/>
    </location>
</feature>
<proteinExistence type="predicted"/>
<feature type="region of interest" description="Disordered" evidence="2">
    <location>
        <begin position="433"/>
        <end position="484"/>
    </location>
</feature>
<feature type="compositionally biased region" description="Polar residues" evidence="2">
    <location>
        <begin position="51"/>
        <end position="99"/>
    </location>
</feature>
<keyword evidence="3" id="KW-0687">Ribonucleoprotein</keyword>
<feature type="coiled-coil region" evidence="1">
    <location>
        <begin position="593"/>
        <end position="620"/>
    </location>
</feature>
<feature type="compositionally biased region" description="Basic and acidic residues" evidence="2">
    <location>
        <begin position="197"/>
        <end position="213"/>
    </location>
</feature>
<feature type="coiled-coil region" evidence="1">
    <location>
        <begin position="657"/>
        <end position="746"/>
    </location>
</feature>
<dbReference type="GO" id="GO:1990904">
    <property type="term" value="C:ribonucleoprotein complex"/>
    <property type="evidence" value="ECO:0007669"/>
    <property type="project" value="UniProtKB-KW"/>
</dbReference>
<feature type="compositionally biased region" description="Basic and acidic residues" evidence="2">
    <location>
        <begin position="454"/>
        <end position="465"/>
    </location>
</feature>
<dbReference type="PRINTS" id="PR01217">
    <property type="entry name" value="PRICHEXTENSN"/>
</dbReference>
<accession>A0A2P8A9Y7</accession>
<feature type="compositionally biased region" description="Polar residues" evidence="2">
    <location>
        <begin position="214"/>
        <end position="228"/>
    </location>
</feature>
<keyword evidence="1" id="KW-0175">Coiled coil</keyword>
<reference evidence="3 4" key="1">
    <citation type="submission" date="2017-05" db="EMBL/GenBank/DDBJ databases">
        <title>Draft genome sequence of Elsinoe australis.</title>
        <authorList>
            <person name="Cheng Q."/>
        </authorList>
    </citation>
    <scope>NUCLEOTIDE SEQUENCE [LARGE SCALE GENOMIC DNA]</scope>
    <source>
        <strain evidence="3 4">NL1</strain>
    </source>
</reference>
<evidence type="ECO:0000256" key="1">
    <source>
        <dbReference type="SAM" id="Coils"/>
    </source>
</evidence>
<dbReference type="Proteomes" id="UP000243723">
    <property type="component" value="Unassembled WGS sequence"/>
</dbReference>
<feature type="compositionally biased region" description="Pro residues" evidence="2">
    <location>
        <begin position="300"/>
        <end position="313"/>
    </location>
</feature>
<protein>
    <submittedName>
        <fullName evidence="3">U1 small nuclear ribonucleoprotein C</fullName>
    </submittedName>
</protein>
<feature type="compositionally biased region" description="Pro residues" evidence="2">
    <location>
        <begin position="274"/>
        <end position="287"/>
    </location>
</feature>
<evidence type="ECO:0000313" key="4">
    <source>
        <dbReference type="Proteomes" id="UP000243723"/>
    </source>
</evidence>
<feature type="compositionally biased region" description="Pro residues" evidence="2">
    <location>
        <begin position="353"/>
        <end position="366"/>
    </location>
</feature>
<comment type="caution">
    <text evidence="3">The sequence shown here is derived from an EMBL/GenBank/DDBJ whole genome shotgun (WGS) entry which is preliminary data.</text>
</comment>
<dbReference type="PANTHER" id="PTHR23159">
    <property type="entry name" value="CENTROSOMAL PROTEIN 2"/>
    <property type="match status" value="1"/>
</dbReference>
<feature type="compositionally biased region" description="Polar residues" evidence="2">
    <location>
        <begin position="1012"/>
        <end position="1021"/>
    </location>
</feature>
<sequence>MAPTFLTRKSDKRDEAESDVSAAEESSPDGLTVDMGQGKKRRRSFLDRIPSVSTDTLAIITQDSTSRPALNEKSSNGFLSTVNNLLRSPRSAVTDSDNSLKPPAGRPRARTAPSTPSNEAVDVEPIGAIELPAHVPRREEEITPQTTDVLSTVQRPEEKEESGLWASSWFRRPQEVVTTDLEKTPTMPDPVSHPGSARKENEISPRNQMHDQEPQTPKSSSQAQLQTPKPTPEPQVRELKSVGTVELPVHPALRSEKSTTPPPAQRSHARSIGPGPPPGRPFIPMPSWPVSGPPNALLGPIPPGAGPAPPPFAHFPRVPFFAPPNRSSSVPIPPPAYQSQSHSQSQPQQSHPSPLPTPPPTQPSRPNPSNSNSTSEISALRTAHAALQDSHARDLAPLHRTITTQRSELDAQGREITSLRTHIALLERAASLGPGRHLSPSGLLPPLNTSPETVLREHEERRATRVSEGMSEGTRASMDSGVSRRSVAQASVSVSSSSPSEHAEFALELENLKTALARRSTDLSSTVAAMATLQHQLDEARGELKAVKDERDVAVATVKVKEKKEGQMMTAMRGAAKRENALKVRVGEVAARLELANEERVDLREAWEEMKKRVKGLEREVGEGKKGEREAREGMERMMGEVARWKGEVEQRDRIAIRGEEKEVVELRRRMAEMVAKVEEVEKEMAKTIEEMSREAETREEKAKEELTSKVAETKKEVEKEIKGKITELEKALNATRMRLEVERDQTATAKKELVDEKKGGADLKIKISELEKQLASPVEQMGMITIANALGKEYGGVSPVGPTSVVGRLHLLRSEVRHLDADERQKLADELRRLEEGGKIYAETSIQTDKATEERRDKEREKAHKAIVRKLEVERDQLSGLLSTEIRRSARQSAKGEEFQGLGRLERWDSVSSRMSTLRGKPSSISLNSSDCNKHAACEEVLDKARQGYEEEIRGLVKEIVLYKLDIKGYKKDLRKANTALKMLKQVSTPTSAGDRTFPDSAKVEPLSLRSRASTTNIAQESIKESARPDLGRTKSVDGLGITFGSSPRAEEEGDETRLGRKDSGFGKADVVHGKTELRGAGASSVAPDGASTSSTLSPDICTGELERAGTQRSVAQSIISSYGKDRNSVPPDAVLDDEELRPLSTVAEVGSA</sequence>
<feature type="compositionally biased region" description="Basic and acidic residues" evidence="2">
    <location>
        <begin position="1057"/>
        <end position="1079"/>
    </location>
</feature>
<feature type="compositionally biased region" description="Basic and acidic residues" evidence="2">
    <location>
        <begin position="1023"/>
        <end position="1037"/>
    </location>
</feature>
<dbReference type="OrthoDB" id="5431474at2759"/>
<dbReference type="PANTHER" id="PTHR23159:SF60">
    <property type="entry name" value="SPINDLE ASSEMBLY ABNORMAL PROTEIN 4"/>
    <property type="match status" value="1"/>
</dbReference>
<feature type="compositionally biased region" description="Low complexity" evidence="2">
    <location>
        <begin position="314"/>
        <end position="324"/>
    </location>
</feature>
<dbReference type="STRING" id="40998.A0A2P8A9Y7"/>
<dbReference type="EMBL" id="NHZQ01000050">
    <property type="protein sequence ID" value="PSK57283.1"/>
    <property type="molecule type" value="Genomic_DNA"/>
</dbReference>